<comment type="caution">
    <text evidence="1">The sequence shown here is derived from an EMBL/GenBank/DDBJ whole genome shotgun (WGS) entry which is preliminary data.</text>
</comment>
<gene>
    <name evidence="1" type="ORF">QTG54_006555</name>
</gene>
<protein>
    <submittedName>
        <fullName evidence="1">Uncharacterized protein</fullName>
    </submittedName>
</protein>
<name>A0AAD8YB39_9STRA</name>
<dbReference type="CDD" id="cd09272">
    <property type="entry name" value="RNase_HI_RT_Ty1"/>
    <property type="match status" value="1"/>
</dbReference>
<evidence type="ECO:0000313" key="2">
    <source>
        <dbReference type="Proteomes" id="UP001224775"/>
    </source>
</evidence>
<proteinExistence type="predicted"/>
<organism evidence="1 2">
    <name type="scientific">Skeletonema marinoi</name>
    <dbReference type="NCBI Taxonomy" id="267567"/>
    <lineage>
        <taxon>Eukaryota</taxon>
        <taxon>Sar</taxon>
        <taxon>Stramenopiles</taxon>
        <taxon>Ochrophyta</taxon>
        <taxon>Bacillariophyta</taxon>
        <taxon>Coscinodiscophyceae</taxon>
        <taxon>Thalassiosirophycidae</taxon>
        <taxon>Thalassiosirales</taxon>
        <taxon>Skeletonemataceae</taxon>
        <taxon>Skeletonema</taxon>
        <taxon>Skeletonema marinoi-dohrnii complex</taxon>
    </lineage>
</organism>
<sequence>MEAEISALAHCCKELFPLIDLAKSLAEHFKLEPVESTMSVTIHEDNAAALILGNTLPPGYTPRSKFFHLETIWFREEIARRGINLVKVDTKEQLGDIFTKGLTQVTFEYLRKKLLGW</sequence>
<dbReference type="AlphaFoldDB" id="A0AAD8YB39"/>
<dbReference type="Proteomes" id="UP001224775">
    <property type="component" value="Unassembled WGS sequence"/>
</dbReference>
<dbReference type="EMBL" id="JATAAI010000010">
    <property type="protein sequence ID" value="KAK1742958.1"/>
    <property type="molecule type" value="Genomic_DNA"/>
</dbReference>
<accession>A0AAD8YB39</accession>
<evidence type="ECO:0000313" key="1">
    <source>
        <dbReference type="EMBL" id="KAK1742958.1"/>
    </source>
</evidence>
<reference evidence="1" key="1">
    <citation type="submission" date="2023-06" db="EMBL/GenBank/DDBJ databases">
        <title>Survivors Of The Sea: Transcriptome response of Skeletonema marinoi to long-term dormancy.</title>
        <authorList>
            <person name="Pinder M.I.M."/>
            <person name="Kourtchenko O."/>
            <person name="Robertson E.K."/>
            <person name="Larsson T."/>
            <person name="Maumus F."/>
            <person name="Osuna-Cruz C.M."/>
            <person name="Vancaester E."/>
            <person name="Stenow R."/>
            <person name="Vandepoele K."/>
            <person name="Ploug H."/>
            <person name="Bruchert V."/>
            <person name="Godhe A."/>
            <person name="Topel M."/>
        </authorList>
    </citation>
    <scope>NUCLEOTIDE SEQUENCE</scope>
    <source>
        <strain evidence="1">R05AC</strain>
    </source>
</reference>
<keyword evidence="2" id="KW-1185">Reference proteome</keyword>